<dbReference type="InterPro" id="IPR008984">
    <property type="entry name" value="SMAD_FHA_dom_sf"/>
</dbReference>
<proteinExistence type="predicted"/>
<dbReference type="Pfam" id="PF00498">
    <property type="entry name" value="FHA"/>
    <property type="match status" value="1"/>
</dbReference>
<dbReference type="InterPro" id="IPR000253">
    <property type="entry name" value="FHA_dom"/>
</dbReference>
<evidence type="ECO:0000313" key="2">
    <source>
        <dbReference type="EMBL" id="MEJ8848903.1"/>
    </source>
</evidence>
<keyword evidence="3" id="KW-1185">Reference proteome</keyword>
<dbReference type="RefSeq" id="WP_340344335.1">
    <property type="nucleotide sequence ID" value="NZ_JBBKZT010000009.1"/>
</dbReference>
<gene>
    <name evidence="2" type="ORF">WKW82_19750</name>
</gene>
<evidence type="ECO:0000259" key="1">
    <source>
        <dbReference type="PROSITE" id="PS50006"/>
    </source>
</evidence>
<dbReference type="SMART" id="SM00240">
    <property type="entry name" value="FHA"/>
    <property type="match status" value="1"/>
</dbReference>
<dbReference type="PROSITE" id="PS50006">
    <property type="entry name" value="FHA_DOMAIN"/>
    <property type="match status" value="1"/>
</dbReference>
<accession>A0ABU8WQ75</accession>
<dbReference type="SUPFAM" id="SSF49879">
    <property type="entry name" value="SMAD/FHA domain"/>
    <property type="match status" value="1"/>
</dbReference>
<protein>
    <submittedName>
        <fullName evidence="2">FHA domain-containing protein</fullName>
    </submittedName>
</protein>
<evidence type="ECO:0000313" key="3">
    <source>
        <dbReference type="Proteomes" id="UP001385892"/>
    </source>
</evidence>
<comment type="caution">
    <text evidence="2">The sequence shown here is derived from an EMBL/GenBank/DDBJ whole genome shotgun (WGS) entry which is preliminary data.</text>
</comment>
<feature type="domain" description="FHA" evidence="1">
    <location>
        <begin position="1"/>
        <end position="48"/>
    </location>
</feature>
<organism evidence="2 3">
    <name type="scientific">Variovorax rhizosphaerae</name>
    <dbReference type="NCBI Taxonomy" id="1836200"/>
    <lineage>
        <taxon>Bacteria</taxon>
        <taxon>Pseudomonadati</taxon>
        <taxon>Pseudomonadota</taxon>
        <taxon>Betaproteobacteria</taxon>
        <taxon>Burkholderiales</taxon>
        <taxon>Comamonadaceae</taxon>
        <taxon>Variovorax</taxon>
    </lineage>
</organism>
<dbReference type="EMBL" id="JBBKZT010000009">
    <property type="protein sequence ID" value="MEJ8848903.1"/>
    <property type="molecule type" value="Genomic_DNA"/>
</dbReference>
<reference evidence="2 3" key="1">
    <citation type="submission" date="2024-03" db="EMBL/GenBank/DDBJ databases">
        <title>Novel species of the genus Variovorax.</title>
        <authorList>
            <person name="Liu Q."/>
            <person name="Xin Y.-H."/>
        </authorList>
    </citation>
    <scope>NUCLEOTIDE SEQUENCE [LARGE SCALE GENOMIC DNA]</scope>
    <source>
        <strain evidence="2 3">KACC 18900</strain>
    </source>
</reference>
<dbReference type="Proteomes" id="UP001385892">
    <property type="component" value="Unassembled WGS sequence"/>
</dbReference>
<dbReference type="Gene3D" id="2.60.200.20">
    <property type="match status" value="1"/>
</dbReference>
<name>A0ABU8WQ75_9BURK</name>
<sequence length="52" mass="5853">MGRDMTSDLQIDRQRVSRHHAELRTEGATTWVIDLASSNSTFVNGHKVQQAT</sequence>
<dbReference type="CDD" id="cd00060">
    <property type="entry name" value="FHA"/>
    <property type="match status" value="1"/>
</dbReference>